<protein>
    <submittedName>
        <fullName evidence="2">Uncharacterized protein</fullName>
    </submittedName>
</protein>
<reference evidence="2 3" key="1">
    <citation type="journal article" date="2008" name="J. Bacteriol.">
        <title>The genome of Heliobacterium modesticaldum, a phototrophic representative of the Firmicutes containing the simplest photosynthetic apparatus.</title>
        <authorList>
            <person name="Sattley W.M."/>
            <person name="Madigan M.T."/>
            <person name="Swingley W.D."/>
            <person name="Cheung P.C."/>
            <person name="Clocksin K.M."/>
            <person name="Conrad A.L."/>
            <person name="Dejesa L.C."/>
            <person name="Honchak B.M."/>
            <person name="Jung D.O."/>
            <person name="Karbach L.E."/>
            <person name="Kurdoglu A."/>
            <person name="Lahiri S."/>
            <person name="Mastrian S.D."/>
            <person name="Page L.E."/>
            <person name="Taylor H.L."/>
            <person name="Wang Z.T."/>
            <person name="Raymond J."/>
            <person name="Chen M."/>
            <person name="Blankenship R.E."/>
            <person name="Touchman J.W."/>
        </authorList>
    </citation>
    <scope>NUCLEOTIDE SEQUENCE [LARGE SCALE GENOMIC DNA]</scope>
    <source>
        <strain evidence="3">ATCC 51547 / Ice1</strain>
    </source>
</reference>
<evidence type="ECO:0000256" key="1">
    <source>
        <dbReference type="SAM" id="MobiDB-lite"/>
    </source>
</evidence>
<dbReference type="EMBL" id="CP000930">
    <property type="protein sequence ID" value="ABZ82810.1"/>
    <property type="molecule type" value="Genomic_DNA"/>
</dbReference>
<dbReference type="Proteomes" id="UP000008550">
    <property type="component" value="Chromosome"/>
</dbReference>
<sequence length="41" mass="4735">MERKRGRRGCHPWPSLPSGTPTQVPHRYYRLPLEPGLAVHT</sequence>
<evidence type="ECO:0000313" key="2">
    <source>
        <dbReference type="EMBL" id="ABZ82810.1"/>
    </source>
</evidence>
<keyword evidence="3" id="KW-1185">Reference proteome</keyword>
<gene>
    <name evidence="2" type="ORF">HM1_0190</name>
</gene>
<proteinExistence type="predicted"/>
<dbReference type="KEGG" id="hmo:HM1_0190"/>
<feature type="region of interest" description="Disordered" evidence="1">
    <location>
        <begin position="1"/>
        <end position="26"/>
    </location>
</feature>
<evidence type="ECO:0000313" key="3">
    <source>
        <dbReference type="Proteomes" id="UP000008550"/>
    </source>
</evidence>
<accession>B0TDU7</accession>
<dbReference type="AlphaFoldDB" id="B0TDU7"/>
<name>B0TDU7_HELMI</name>
<dbReference type="HOGENOM" id="CLU_3271009_0_0_9"/>
<organism evidence="2 3">
    <name type="scientific">Heliobacterium modesticaldum (strain ATCC 51547 / Ice1)</name>
    <dbReference type="NCBI Taxonomy" id="498761"/>
    <lineage>
        <taxon>Bacteria</taxon>
        <taxon>Bacillati</taxon>
        <taxon>Bacillota</taxon>
        <taxon>Clostridia</taxon>
        <taxon>Eubacteriales</taxon>
        <taxon>Heliobacteriaceae</taxon>
        <taxon>Heliomicrobium</taxon>
    </lineage>
</organism>
<feature type="compositionally biased region" description="Basic residues" evidence="1">
    <location>
        <begin position="1"/>
        <end position="10"/>
    </location>
</feature>